<evidence type="ECO:0000256" key="4">
    <source>
        <dbReference type="ARBA" id="ARBA00022691"/>
    </source>
</evidence>
<dbReference type="GO" id="GO:0006298">
    <property type="term" value="P:mismatch repair"/>
    <property type="evidence" value="ECO:0007669"/>
    <property type="project" value="TreeGrafter"/>
</dbReference>
<dbReference type="InterPro" id="IPR002052">
    <property type="entry name" value="DNA_methylase_N6_adenine_CS"/>
</dbReference>
<sequence length="168" mass="19596">MLYTLIVFGFNNQIRFNKQGNYNIPVGKRDFNSKIKSNLIIFLKNIKDSDSEFINVNFKCLTANDFIGSFVYADPPYLITNASYNEQGGWAEDCEYKLYELLDSLNRNNINFALSNVIENKGTKNTILESWITNNDYKIHYLDMSYNNSNYQIKDRSNKTVEVLITNY</sequence>
<evidence type="ECO:0000256" key="3">
    <source>
        <dbReference type="ARBA" id="ARBA00022679"/>
    </source>
</evidence>
<keyword evidence="2 6" id="KW-0489">Methyltransferase</keyword>
<evidence type="ECO:0000256" key="2">
    <source>
        <dbReference type="ARBA" id="ARBA00022603"/>
    </source>
</evidence>
<evidence type="ECO:0000256" key="5">
    <source>
        <dbReference type="ARBA" id="ARBA00047942"/>
    </source>
</evidence>
<dbReference type="PANTHER" id="PTHR30481">
    <property type="entry name" value="DNA ADENINE METHYLASE"/>
    <property type="match status" value="1"/>
</dbReference>
<dbReference type="EC" id="2.1.1.72" evidence="1"/>
<dbReference type="PANTHER" id="PTHR30481:SF3">
    <property type="entry name" value="DNA ADENINE METHYLASE"/>
    <property type="match status" value="1"/>
</dbReference>
<dbReference type="GO" id="GO:0009007">
    <property type="term" value="F:site-specific DNA-methyltransferase (adenine-specific) activity"/>
    <property type="evidence" value="ECO:0007669"/>
    <property type="project" value="UniProtKB-EC"/>
</dbReference>
<dbReference type="GO" id="GO:0032259">
    <property type="term" value="P:methylation"/>
    <property type="evidence" value="ECO:0007669"/>
    <property type="project" value="UniProtKB-KW"/>
</dbReference>
<name>A0A644Y5V8_9ZZZZ</name>
<dbReference type="InterPro" id="IPR012327">
    <property type="entry name" value="MeTrfase_D12"/>
</dbReference>
<comment type="caution">
    <text evidence="6">The sequence shown here is derived from an EMBL/GenBank/DDBJ whole genome shotgun (WGS) entry which is preliminary data.</text>
</comment>
<evidence type="ECO:0000256" key="1">
    <source>
        <dbReference type="ARBA" id="ARBA00011900"/>
    </source>
</evidence>
<organism evidence="6">
    <name type="scientific">bioreactor metagenome</name>
    <dbReference type="NCBI Taxonomy" id="1076179"/>
    <lineage>
        <taxon>unclassified sequences</taxon>
        <taxon>metagenomes</taxon>
        <taxon>ecological metagenomes</taxon>
    </lineage>
</organism>
<reference evidence="6" key="1">
    <citation type="submission" date="2019-08" db="EMBL/GenBank/DDBJ databases">
        <authorList>
            <person name="Kucharzyk K."/>
            <person name="Murdoch R.W."/>
            <person name="Higgins S."/>
            <person name="Loffler F."/>
        </authorList>
    </citation>
    <scope>NUCLEOTIDE SEQUENCE</scope>
</reference>
<dbReference type="InterPro" id="IPR029063">
    <property type="entry name" value="SAM-dependent_MTases_sf"/>
</dbReference>
<keyword evidence="4" id="KW-0949">S-adenosyl-L-methionine</keyword>
<dbReference type="Gene3D" id="3.40.50.150">
    <property type="entry name" value="Vaccinia Virus protein VP39"/>
    <property type="match status" value="1"/>
</dbReference>
<dbReference type="SUPFAM" id="SSF53335">
    <property type="entry name" value="S-adenosyl-L-methionine-dependent methyltransferases"/>
    <property type="match status" value="1"/>
</dbReference>
<accession>A0A644Y5V8</accession>
<dbReference type="AlphaFoldDB" id="A0A644Y5V8"/>
<comment type="catalytic activity">
    <reaction evidence="5">
        <text>a 2'-deoxyadenosine in DNA + S-adenosyl-L-methionine = an N(6)-methyl-2'-deoxyadenosine in DNA + S-adenosyl-L-homocysteine + H(+)</text>
        <dbReference type="Rhea" id="RHEA:15197"/>
        <dbReference type="Rhea" id="RHEA-COMP:12418"/>
        <dbReference type="Rhea" id="RHEA-COMP:12419"/>
        <dbReference type="ChEBI" id="CHEBI:15378"/>
        <dbReference type="ChEBI" id="CHEBI:57856"/>
        <dbReference type="ChEBI" id="CHEBI:59789"/>
        <dbReference type="ChEBI" id="CHEBI:90615"/>
        <dbReference type="ChEBI" id="CHEBI:90616"/>
        <dbReference type="EC" id="2.1.1.72"/>
    </reaction>
</comment>
<dbReference type="Pfam" id="PF02086">
    <property type="entry name" value="MethyltransfD12"/>
    <property type="match status" value="1"/>
</dbReference>
<keyword evidence="3 6" id="KW-0808">Transferase</keyword>
<protein>
    <recommendedName>
        <fullName evidence="1">site-specific DNA-methyltransferase (adenine-specific)</fullName>
        <ecNumber evidence="1">2.1.1.72</ecNumber>
    </recommendedName>
</protein>
<gene>
    <name evidence="6" type="primary">fokIM_2</name>
    <name evidence="6" type="ORF">SDC9_70419</name>
</gene>
<proteinExistence type="predicted"/>
<dbReference type="GO" id="GO:1904047">
    <property type="term" value="F:S-adenosyl-L-methionine binding"/>
    <property type="evidence" value="ECO:0007669"/>
    <property type="project" value="TreeGrafter"/>
</dbReference>
<evidence type="ECO:0000313" key="6">
    <source>
        <dbReference type="EMBL" id="MPM23942.1"/>
    </source>
</evidence>
<dbReference type="GO" id="GO:0009307">
    <property type="term" value="P:DNA restriction-modification system"/>
    <property type="evidence" value="ECO:0007669"/>
    <property type="project" value="InterPro"/>
</dbReference>
<dbReference type="EMBL" id="VSSQ01004147">
    <property type="protein sequence ID" value="MPM23942.1"/>
    <property type="molecule type" value="Genomic_DNA"/>
</dbReference>
<dbReference type="PROSITE" id="PS00092">
    <property type="entry name" value="N6_MTASE"/>
    <property type="match status" value="1"/>
</dbReference>
<dbReference type="GO" id="GO:0043565">
    <property type="term" value="F:sequence-specific DNA binding"/>
    <property type="evidence" value="ECO:0007669"/>
    <property type="project" value="TreeGrafter"/>
</dbReference>